<protein>
    <recommendedName>
        <fullName evidence="5">Pentatricopeptide repeat-containing protein</fullName>
    </recommendedName>
</protein>
<reference evidence="3 4" key="1">
    <citation type="submission" date="2021-01" db="EMBL/GenBank/DDBJ databases">
        <title>Adiantum capillus-veneris genome.</title>
        <authorList>
            <person name="Fang Y."/>
            <person name="Liao Q."/>
        </authorList>
    </citation>
    <scope>NUCLEOTIDE SEQUENCE [LARGE SCALE GENOMIC DNA]</scope>
    <source>
        <strain evidence="3">H3</strain>
        <tissue evidence="3">Leaf</tissue>
    </source>
</reference>
<name>A0A9D4ZPA4_ADICA</name>
<dbReference type="FunFam" id="1.25.40.10:FF:000158">
    <property type="entry name" value="pentatricopeptide repeat-containing protein At2g33680"/>
    <property type="match status" value="1"/>
</dbReference>
<organism evidence="3 4">
    <name type="scientific">Adiantum capillus-veneris</name>
    <name type="common">Maidenhair fern</name>
    <dbReference type="NCBI Taxonomy" id="13818"/>
    <lineage>
        <taxon>Eukaryota</taxon>
        <taxon>Viridiplantae</taxon>
        <taxon>Streptophyta</taxon>
        <taxon>Embryophyta</taxon>
        <taxon>Tracheophyta</taxon>
        <taxon>Polypodiopsida</taxon>
        <taxon>Polypodiidae</taxon>
        <taxon>Polypodiales</taxon>
        <taxon>Pteridineae</taxon>
        <taxon>Pteridaceae</taxon>
        <taxon>Vittarioideae</taxon>
        <taxon>Adiantum</taxon>
    </lineage>
</organism>
<dbReference type="Pfam" id="PF13812">
    <property type="entry name" value="PPR_3"/>
    <property type="match status" value="1"/>
</dbReference>
<dbReference type="InterPro" id="IPR002885">
    <property type="entry name" value="PPR_rpt"/>
</dbReference>
<feature type="repeat" description="PPR" evidence="2">
    <location>
        <begin position="204"/>
        <end position="238"/>
    </location>
</feature>
<feature type="repeat" description="PPR" evidence="2">
    <location>
        <begin position="408"/>
        <end position="442"/>
    </location>
</feature>
<dbReference type="Proteomes" id="UP000886520">
    <property type="component" value="Chromosome 5"/>
</dbReference>
<accession>A0A9D4ZPA4</accession>
<feature type="repeat" description="PPR" evidence="2">
    <location>
        <begin position="611"/>
        <end position="645"/>
    </location>
</feature>
<keyword evidence="4" id="KW-1185">Reference proteome</keyword>
<dbReference type="GO" id="GO:0003723">
    <property type="term" value="F:RNA binding"/>
    <property type="evidence" value="ECO:0007669"/>
    <property type="project" value="InterPro"/>
</dbReference>
<dbReference type="GO" id="GO:0009451">
    <property type="term" value="P:RNA modification"/>
    <property type="evidence" value="ECO:0007669"/>
    <property type="project" value="InterPro"/>
</dbReference>
<sequence>MHLSCSRAFLAYGFQFNEEDRNVAKPRQNFSRNLDLLWREYFKDPSRWWDIRKSKTSPSSPDLRHKVTKQPLWFHSCFNPSWVQEELQRLGILPSQTGKGGVFHSENESKKARSGYDLVKEEEETYTDNNPQVLFDCCDGAISLLKDCALHKNLSKGFSIHLDLIGRDWLSRNVFLCNTLLNMYAECGALAEAQDVFDESAAQDAVIWSTLIGGYAKHGHGKRALVCFEEMQSGGFSPNAVTFVCVLQACASIEALDEGQRVHAQILKSNLPDKDVVVATTLVAMYAKCNWIEKSHILFNEISFRNEVSWTALIAGYTQWELNEKALVCYGLMQAEGFCPNAATFVCVLKACGSLGVLRKGQFIHAQIMREFSMVENATIASALIDMYAKCGAIERAQEVFDMLQVRGVNSWNALITGYTQHGLSEEALNCFKQMQLEGMIPDEITFLCVLKACGSLGARHKGQDICAQIVQERWLERSIGVASALVNMHAKCGAFQEAREVLSEVTGQSVVLWNALINGYVDYGHDEEAMECFKEMQLHGFSPDAVTFACILKICASIGASSKGQSLHTRIVAFGLSDNAAVGTALIDMYSNCGMLLEGKAVFDTLLVRDVVCYSALMVGFAQLGRDDIVFTLFEQMIGGGTRPNAITFSSVLCACSHGGLLDKGQMYLEMIGSFGVFPTSEHFNSMLDLYGRAGLLEQAIAMIEVIPFLANATVWHTFLSACSKWGHAMFGRQAFELAIETDEKHPAPFVYMGNICVDSAL</sequence>
<dbReference type="FunFam" id="1.25.40.10:FF:000381">
    <property type="entry name" value="Pentatricopeptide repeat-containing protein"/>
    <property type="match status" value="1"/>
</dbReference>
<dbReference type="OrthoDB" id="1078367at2759"/>
<keyword evidence="1" id="KW-0677">Repeat</keyword>
<gene>
    <name evidence="3" type="ORF">GOP47_0005604</name>
</gene>
<comment type="caution">
    <text evidence="3">The sequence shown here is derived from an EMBL/GenBank/DDBJ whole genome shotgun (WGS) entry which is preliminary data.</text>
</comment>
<dbReference type="PROSITE" id="PS51375">
    <property type="entry name" value="PPR"/>
    <property type="match status" value="5"/>
</dbReference>
<evidence type="ECO:0008006" key="5">
    <source>
        <dbReference type="Google" id="ProtNLM"/>
    </source>
</evidence>
<dbReference type="AlphaFoldDB" id="A0A9D4ZPA4"/>
<dbReference type="InterPro" id="IPR046960">
    <property type="entry name" value="PPR_At4g14850-like_plant"/>
</dbReference>
<dbReference type="Pfam" id="PF01535">
    <property type="entry name" value="PPR"/>
    <property type="match status" value="4"/>
</dbReference>
<dbReference type="EMBL" id="JABFUD020000005">
    <property type="protein sequence ID" value="KAI5080125.1"/>
    <property type="molecule type" value="Genomic_DNA"/>
</dbReference>
<proteinExistence type="predicted"/>
<dbReference type="InterPro" id="IPR011990">
    <property type="entry name" value="TPR-like_helical_dom_sf"/>
</dbReference>
<evidence type="ECO:0000313" key="4">
    <source>
        <dbReference type="Proteomes" id="UP000886520"/>
    </source>
</evidence>
<dbReference type="PANTHER" id="PTHR47926">
    <property type="entry name" value="PENTATRICOPEPTIDE REPEAT-CONTAINING PROTEIN"/>
    <property type="match status" value="1"/>
</dbReference>
<feature type="repeat" description="PPR" evidence="2">
    <location>
        <begin position="306"/>
        <end position="340"/>
    </location>
</feature>
<dbReference type="FunFam" id="1.25.40.10:FF:000073">
    <property type="entry name" value="Pentatricopeptide repeat-containing protein chloroplastic"/>
    <property type="match status" value="1"/>
</dbReference>
<dbReference type="Gene3D" id="1.25.40.10">
    <property type="entry name" value="Tetratricopeptide repeat domain"/>
    <property type="match status" value="5"/>
</dbReference>
<dbReference type="GO" id="GO:0048731">
    <property type="term" value="P:system development"/>
    <property type="evidence" value="ECO:0007669"/>
    <property type="project" value="UniProtKB-ARBA"/>
</dbReference>
<dbReference type="PANTHER" id="PTHR47926:SF533">
    <property type="entry name" value="DYW DOMAIN-CONTAINING PROTEIN"/>
    <property type="match status" value="1"/>
</dbReference>
<evidence type="ECO:0000313" key="3">
    <source>
        <dbReference type="EMBL" id="KAI5080125.1"/>
    </source>
</evidence>
<feature type="repeat" description="PPR" evidence="2">
    <location>
        <begin position="510"/>
        <end position="544"/>
    </location>
</feature>
<dbReference type="NCBIfam" id="TIGR00756">
    <property type="entry name" value="PPR"/>
    <property type="match status" value="4"/>
</dbReference>
<evidence type="ECO:0000256" key="2">
    <source>
        <dbReference type="PROSITE-ProRule" id="PRU00708"/>
    </source>
</evidence>
<evidence type="ECO:0000256" key="1">
    <source>
        <dbReference type="ARBA" id="ARBA00022737"/>
    </source>
</evidence>
<dbReference type="FunFam" id="1.25.40.10:FF:000031">
    <property type="entry name" value="Pentatricopeptide repeat-containing protein mitochondrial"/>
    <property type="match status" value="1"/>
</dbReference>
<dbReference type="Pfam" id="PF13041">
    <property type="entry name" value="PPR_2"/>
    <property type="match status" value="3"/>
</dbReference>